<evidence type="ECO:0000256" key="1">
    <source>
        <dbReference type="SAM" id="MobiDB-lite"/>
    </source>
</evidence>
<organism evidence="2 3">
    <name type="scientific">Cutibacterium acnes subsp. acnes</name>
    <dbReference type="NCBI Taxonomy" id="1734925"/>
    <lineage>
        <taxon>Bacteria</taxon>
        <taxon>Bacillati</taxon>
        <taxon>Actinomycetota</taxon>
        <taxon>Actinomycetes</taxon>
        <taxon>Propionibacteriales</taxon>
        <taxon>Propionibacteriaceae</taxon>
        <taxon>Cutibacterium</taxon>
    </lineage>
</organism>
<keyword evidence="3" id="KW-1185">Reference proteome</keyword>
<dbReference type="EMBL" id="AP019723">
    <property type="protein sequence ID" value="BBK84040.1"/>
    <property type="molecule type" value="Genomic_DNA"/>
</dbReference>
<evidence type="ECO:0000313" key="3">
    <source>
        <dbReference type="Proteomes" id="UP000318594"/>
    </source>
</evidence>
<feature type="region of interest" description="Disordered" evidence="1">
    <location>
        <begin position="49"/>
        <end position="72"/>
    </location>
</feature>
<evidence type="ECO:0000313" key="2">
    <source>
        <dbReference type="EMBL" id="BBK84040.1"/>
    </source>
</evidence>
<dbReference type="Proteomes" id="UP000318594">
    <property type="component" value="Chromosome"/>
</dbReference>
<accession>A0ABM7GXZ0</accession>
<proteinExistence type="predicted"/>
<sequence>MGKILKGGDTRGVDAHPVDLACDSAEVVPAVGSCGDLGKADAGIKSVNTQGKPGIAHGSLHSIGAGARRQQH</sequence>
<reference evidence="2 3" key="1">
    <citation type="submission" date="2019-06" db="EMBL/GenBank/DDBJ databases">
        <title>Complete genome sequence of Cutibacterium acnes subsp. acnes NBRC 107605.</title>
        <authorList>
            <person name="Miura T."/>
            <person name="Furukawa M."/>
            <person name="Shimamura M."/>
            <person name="Ohyama Y."/>
            <person name="Yamazoe A."/>
            <person name="Kawasaki H."/>
        </authorList>
    </citation>
    <scope>NUCLEOTIDE SEQUENCE [LARGE SCALE GENOMIC DNA]</scope>
    <source>
        <strain evidence="2 3">NBRC 107605</strain>
    </source>
</reference>
<gene>
    <name evidence="2" type="ORF">CacPP4_06550</name>
</gene>
<name>A0ABM7GXZ0_CUTAC</name>
<protein>
    <submittedName>
        <fullName evidence="2">Uncharacterized protein</fullName>
    </submittedName>
</protein>